<evidence type="ECO:0000256" key="2">
    <source>
        <dbReference type="SAM" id="Phobius"/>
    </source>
</evidence>
<dbReference type="EMBL" id="PFAY01000009">
    <property type="protein sequence ID" value="PIT93202.1"/>
    <property type="molecule type" value="Genomic_DNA"/>
</dbReference>
<sequence length="336" mass="36582">MADEIINNGAVNSDGTPNVVPAPNSAEEPTLRTMQSDTANLNAPAEPIGMPLNQVKPEINNAPIFDADEPAFTPETQFSEDPVDSIISQKKSNLVKFMIIILLVIIAGAGIWFFFFRGTPSPVENNDMGDLTPITDNDVIIENNVPVSGFSHFPTGSVSRINLPLTVISLTTIKGGIISQAELFPAGLSEVNLTENGSPVSFKMFLTEYAPTFLESVVTDSFFEDEFTLFVYKNELGIWPGFIANLNTSYDTELFLEWLRAFELSNINEYFLVNPGTFGTAFKDGQVLGINDRYSPGTTAGASLGYLVNDGKFLLSTSFDGMKEALISAKMITINE</sequence>
<keyword evidence="2" id="KW-0812">Transmembrane</keyword>
<comment type="caution">
    <text evidence="3">The sequence shown here is derived from an EMBL/GenBank/DDBJ whole genome shotgun (WGS) entry which is preliminary data.</text>
</comment>
<dbReference type="Proteomes" id="UP000229112">
    <property type="component" value="Unassembled WGS sequence"/>
</dbReference>
<proteinExistence type="predicted"/>
<name>A0A2M6WK95_9BACT</name>
<feature type="region of interest" description="Disordered" evidence="1">
    <location>
        <begin position="1"/>
        <end position="34"/>
    </location>
</feature>
<keyword evidence="2" id="KW-0472">Membrane</keyword>
<evidence type="ECO:0000256" key="1">
    <source>
        <dbReference type="SAM" id="MobiDB-lite"/>
    </source>
</evidence>
<dbReference type="AlphaFoldDB" id="A0A2M6WK95"/>
<organism evidence="3 4">
    <name type="scientific">Candidatus Harrisonbacteria bacterium CG10_big_fil_rev_8_21_14_0_10_38_8</name>
    <dbReference type="NCBI Taxonomy" id="1974582"/>
    <lineage>
        <taxon>Bacteria</taxon>
        <taxon>Candidatus Harrisoniibacteriota</taxon>
    </lineage>
</organism>
<gene>
    <name evidence="3" type="ORF">COU06_01130</name>
</gene>
<evidence type="ECO:0000313" key="3">
    <source>
        <dbReference type="EMBL" id="PIT93202.1"/>
    </source>
</evidence>
<evidence type="ECO:0000313" key="4">
    <source>
        <dbReference type="Proteomes" id="UP000229112"/>
    </source>
</evidence>
<keyword evidence="2" id="KW-1133">Transmembrane helix</keyword>
<accession>A0A2M6WK95</accession>
<feature type="transmembrane region" description="Helical" evidence="2">
    <location>
        <begin position="94"/>
        <end position="115"/>
    </location>
</feature>
<protein>
    <submittedName>
        <fullName evidence="3">Uncharacterized protein</fullName>
    </submittedName>
</protein>
<reference evidence="4" key="1">
    <citation type="submission" date="2017-09" db="EMBL/GenBank/DDBJ databases">
        <title>Depth-based differentiation of microbial function through sediment-hosted aquifers and enrichment of novel symbionts in the deep terrestrial subsurface.</title>
        <authorList>
            <person name="Probst A.J."/>
            <person name="Ladd B."/>
            <person name="Jarett J.K."/>
            <person name="Geller-Mcgrath D.E."/>
            <person name="Sieber C.M.K."/>
            <person name="Emerson J.B."/>
            <person name="Anantharaman K."/>
            <person name="Thomas B.C."/>
            <person name="Malmstrom R."/>
            <person name="Stieglmeier M."/>
            <person name="Klingl A."/>
            <person name="Woyke T."/>
            <person name="Ryan C.M."/>
            <person name="Banfield J.F."/>
        </authorList>
    </citation>
    <scope>NUCLEOTIDE SEQUENCE [LARGE SCALE GENOMIC DNA]</scope>
</reference>